<accession>A0ABY8VXK3</accession>
<sequence length="153" mass="17079">MSLWIARTECIIGEDIPAPPSEVRDFYVDLGNIKDFHPLVVSVEMLSHDQHADGYQTTYRVRDRIPLGPLTIGITYWARVQVPTGGNVLTEARQFPRVRLNGVVSFEPTEKGTRLTERLTIAAPRLLAATTAREAVDAHVAMLAGIRSHFESR</sequence>
<dbReference type="CDD" id="cd07812">
    <property type="entry name" value="SRPBCC"/>
    <property type="match status" value="1"/>
</dbReference>
<dbReference type="RefSeq" id="WP_285186402.1">
    <property type="nucleotide sequence ID" value="NZ_CP126981.1"/>
</dbReference>
<keyword evidence="2" id="KW-1185">Reference proteome</keyword>
<dbReference type="EMBL" id="CP126981">
    <property type="protein sequence ID" value="WIM86873.1"/>
    <property type="molecule type" value="Genomic_DNA"/>
</dbReference>
<reference evidence="1 2" key="1">
    <citation type="journal article" date="2023" name="Microbiol. Resour. Announc.">
        <title>Complete Genome Sequence of Mycobacterium wuenschmanii, a novel Nontuberculous Mycobacterium Isolated from a captive population of Amazon Milk Frogs.</title>
        <authorList>
            <person name="Hicks J."/>
            <person name="Zeineldin M."/>
            <person name="Ward H."/>
            <person name="Wuenschmann A."/>
            <person name="Camp P."/>
            <person name="Farrell D."/>
            <person name="Lehman K."/>
            <person name="Thacker T."/>
            <person name="Cuthbert E."/>
        </authorList>
    </citation>
    <scope>NUCLEOTIDE SEQUENCE [LARGE SCALE GENOMIC DNA]</scope>
    <source>
        <strain evidence="1 2">Wuenschmanii</strain>
    </source>
</reference>
<evidence type="ECO:0000313" key="2">
    <source>
        <dbReference type="Proteomes" id="UP001236585"/>
    </source>
</evidence>
<proteinExistence type="predicted"/>
<organism evidence="1 2">
    <name type="scientific">Candidatus Mycobacterium wuenschmannii</name>
    <dbReference type="NCBI Taxonomy" id="3027808"/>
    <lineage>
        <taxon>Bacteria</taxon>
        <taxon>Bacillati</taxon>
        <taxon>Actinomycetota</taxon>
        <taxon>Actinomycetes</taxon>
        <taxon>Mycobacteriales</taxon>
        <taxon>Mycobacteriaceae</taxon>
        <taxon>Mycobacterium</taxon>
    </lineage>
</organism>
<gene>
    <name evidence="1" type="ORF">PT015_18595</name>
</gene>
<dbReference type="InterPro" id="IPR019587">
    <property type="entry name" value="Polyketide_cyclase/dehydratase"/>
</dbReference>
<dbReference type="Gene3D" id="3.30.530.20">
    <property type="match status" value="1"/>
</dbReference>
<dbReference type="Proteomes" id="UP001236585">
    <property type="component" value="Chromosome"/>
</dbReference>
<name>A0ABY8VXK3_9MYCO</name>
<evidence type="ECO:0000313" key="1">
    <source>
        <dbReference type="EMBL" id="WIM86873.1"/>
    </source>
</evidence>
<dbReference type="SUPFAM" id="SSF55961">
    <property type="entry name" value="Bet v1-like"/>
    <property type="match status" value="1"/>
</dbReference>
<dbReference type="InterPro" id="IPR023393">
    <property type="entry name" value="START-like_dom_sf"/>
</dbReference>
<protein>
    <submittedName>
        <fullName evidence="1">SRPBCC family protein</fullName>
    </submittedName>
</protein>
<dbReference type="Pfam" id="PF10604">
    <property type="entry name" value="Polyketide_cyc2"/>
    <property type="match status" value="1"/>
</dbReference>